<dbReference type="Pfam" id="PF08276">
    <property type="entry name" value="PAN_2"/>
    <property type="match status" value="1"/>
</dbReference>
<dbReference type="CDD" id="cd00028">
    <property type="entry name" value="B_lectin"/>
    <property type="match status" value="1"/>
</dbReference>
<dbReference type="AlphaFoldDB" id="A0A2P5BW21"/>
<dbReference type="FunFam" id="2.90.10.10:FF:000001">
    <property type="entry name" value="G-type lectin S-receptor-like serine/threonine-protein kinase"/>
    <property type="match status" value="1"/>
</dbReference>
<evidence type="ECO:0000256" key="4">
    <source>
        <dbReference type="SAM" id="SignalP"/>
    </source>
</evidence>
<dbReference type="PANTHER" id="PTHR32444:SF234">
    <property type="entry name" value="RECEPTOR-LIKE SERINE_THREONINE-PROTEIN KINASE"/>
    <property type="match status" value="1"/>
</dbReference>
<dbReference type="SMART" id="SM00108">
    <property type="entry name" value="B_lectin"/>
    <property type="match status" value="1"/>
</dbReference>
<dbReference type="CDD" id="cd01098">
    <property type="entry name" value="PAN_AP_plant"/>
    <property type="match status" value="1"/>
</dbReference>
<keyword evidence="3" id="KW-0325">Glycoprotein</keyword>
<name>A0A2P5BW21_PARAD</name>
<dbReference type="PANTHER" id="PTHR32444">
    <property type="entry name" value="BULB-TYPE LECTIN DOMAIN-CONTAINING PROTEIN"/>
    <property type="match status" value="1"/>
</dbReference>
<dbReference type="Pfam" id="PF01453">
    <property type="entry name" value="B_lectin"/>
    <property type="match status" value="1"/>
</dbReference>
<proteinExistence type="predicted"/>
<feature type="chain" id="PRO_5015125574" evidence="4">
    <location>
        <begin position="26"/>
        <end position="322"/>
    </location>
</feature>
<sequence length="322" mass="35450">MVASSLVFISISAILLSFVSTIVFAADSLRPSESIKDGGTLVSSDGSFELGFFIPGISKNRYLGIWYKNIPVQTSVWVANRCNPIINMSRMLTLNSSGNLVLLGHNKTVVWSSSSSSSKQAQKPILPLQDTGNLVVGDEKDNGVVMYSWQSFDYPSNTGLPGMKTGFNLKTGFNWVLSAWRNPDNPCPDDYTFCLESHTNPELYIMEGKTKMYRPGPWNGIRFSGVPELTTNQLFDFRLFTTKMKPVDGDDPLHCGEKHKDGFVKFSGLKLPEATNSWVDKSMSLNECGANCVSNCSCMAHTNLIIRGEGSGCVMWFGDVKS</sequence>
<dbReference type="Gene3D" id="2.90.10.10">
    <property type="entry name" value="Bulb-type lectin domain"/>
    <property type="match status" value="1"/>
</dbReference>
<dbReference type="Proteomes" id="UP000237105">
    <property type="component" value="Unassembled WGS sequence"/>
</dbReference>
<dbReference type="InterPro" id="IPR003609">
    <property type="entry name" value="Pan_app"/>
</dbReference>
<dbReference type="PROSITE" id="PS50927">
    <property type="entry name" value="BULB_LECTIN"/>
    <property type="match status" value="1"/>
</dbReference>
<evidence type="ECO:0000259" key="5">
    <source>
        <dbReference type="PROSITE" id="PS50927"/>
    </source>
</evidence>
<organism evidence="7 8">
    <name type="scientific">Parasponia andersonii</name>
    <name type="common">Sponia andersonii</name>
    <dbReference type="NCBI Taxonomy" id="3476"/>
    <lineage>
        <taxon>Eukaryota</taxon>
        <taxon>Viridiplantae</taxon>
        <taxon>Streptophyta</taxon>
        <taxon>Embryophyta</taxon>
        <taxon>Tracheophyta</taxon>
        <taxon>Spermatophyta</taxon>
        <taxon>Magnoliopsida</taxon>
        <taxon>eudicotyledons</taxon>
        <taxon>Gunneridae</taxon>
        <taxon>Pentapetalae</taxon>
        <taxon>rosids</taxon>
        <taxon>fabids</taxon>
        <taxon>Rosales</taxon>
        <taxon>Cannabaceae</taxon>
        <taxon>Parasponia</taxon>
    </lineage>
</organism>
<evidence type="ECO:0000313" key="7">
    <source>
        <dbReference type="EMBL" id="PON52986.1"/>
    </source>
</evidence>
<dbReference type="InterPro" id="IPR036426">
    <property type="entry name" value="Bulb-type_lectin_dom_sf"/>
</dbReference>
<feature type="domain" description="Bulb-type lectin" evidence="5">
    <location>
        <begin position="26"/>
        <end position="149"/>
    </location>
</feature>
<keyword evidence="2" id="KW-1015">Disulfide bond</keyword>
<dbReference type="STRING" id="3476.A0A2P5BW21"/>
<dbReference type="InterPro" id="IPR001480">
    <property type="entry name" value="Bulb-type_lectin_dom"/>
</dbReference>
<evidence type="ECO:0000256" key="1">
    <source>
        <dbReference type="ARBA" id="ARBA00022729"/>
    </source>
</evidence>
<protein>
    <submittedName>
        <fullName evidence="7">Lectin domain containing protein</fullName>
    </submittedName>
</protein>
<feature type="signal peptide" evidence="4">
    <location>
        <begin position="1"/>
        <end position="25"/>
    </location>
</feature>
<keyword evidence="1 4" id="KW-0732">Signal</keyword>
<feature type="domain" description="Apple" evidence="6">
    <location>
        <begin position="255"/>
        <end position="322"/>
    </location>
</feature>
<evidence type="ECO:0000259" key="6">
    <source>
        <dbReference type="PROSITE" id="PS50948"/>
    </source>
</evidence>
<keyword evidence="8" id="KW-1185">Reference proteome</keyword>
<evidence type="ECO:0000256" key="2">
    <source>
        <dbReference type="ARBA" id="ARBA00023157"/>
    </source>
</evidence>
<dbReference type="SUPFAM" id="SSF51110">
    <property type="entry name" value="alpha-D-mannose-specific plant lectins"/>
    <property type="match status" value="1"/>
</dbReference>
<dbReference type="EMBL" id="JXTB01000212">
    <property type="protein sequence ID" value="PON52986.1"/>
    <property type="molecule type" value="Genomic_DNA"/>
</dbReference>
<gene>
    <name evidence="7" type="ORF">PanWU01x14_205220</name>
</gene>
<dbReference type="PROSITE" id="PS50948">
    <property type="entry name" value="PAN"/>
    <property type="match status" value="1"/>
</dbReference>
<reference evidence="8" key="1">
    <citation type="submission" date="2016-06" db="EMBL/GenBank/DDBJ databases">
        <title>Parallel loss of symbiosis genes in relatives of nitrogen-fixing non-legume Parasponia.</title>
        <authorList>
            <person name="Van Velzen R."/>
            <person name="Holmer R."/>
            <person name="Bu F."/>
            <person name="Rutten L."/>
            <person name="Van Zeijl A."/>
            <person name="Liu W."/>
            <person name="Santuari L."/>
            <person name="Cao Q."/>
            <person name="Sharma T."/>
            <person name="Shen D."/>
            <person name="Roswanjaya Y."/>
            <person name="Wardhani T."/>
            <person name="Kalhor M.S."/>
            <person name="Jansen J."/>
            <person name="Van den Hoogen J."/>
            <person name="Gungor B."/>
            <person name="Hartog M."/>
            <person name="Hontelez J."/>
            <person name="Verver J."/>
            <person name="Yang W.-C."/>
            <person name="Schijlen E."/>
            <person name="Repin R."/>
            <person name="Schilthuizen M."/>
            <person name="Schranz E."/>
            <person name="Heidstra R."/>
            <person name="Miyata K."/>
            <person name="Fedorova E."/>
            <person name="Kohlen W."/>
            <person name="Bisseling T."/>
            <person name="Smit S."/>
            <person name="Geurts R."/>
        </authorList>
    </citation>
    <scope>NUCLEOTIDE SEQUENCE [LARGE SCALE GENOMIC DNA]</scope>
    <source>
        <strain evidence="8">cv. WU1-14</strain>
    </source>
</reference>
<accession>A0A2P5BW21</accession>
<evidence type="ECO:0000313" key="8">
    <source>
        <dbReference type="Proteomes" id="UP000237105"/>
    </source>
</evidence>
<evidence type="ECO:0000256" key="3">
    <source>
        <dbReference type="ARBA" id="ARBA00023180"/>
    </source>
</evidence>
<dbReference type="OrthoDB" id="1162953at2759"/>
<comment type="caution">
    <text evidence="7">The sequence shown here is derived from an EMBL/GenBank/DDBJ whole genome shotgun (WGS) entry which is preliminary data.</text>
</comment>